<dbReference type="PANTHER" id="PTHR38344">
    <property type="entry name" value="UPF0753 PROTEIN AQ_863"/>
    <property type="match status" value="1"/>
</dbReference>
<accession>A0A6S6UFM4</accession>
<evidence type="ECO:0000313" key="7">
    <source>
        <dbReference type="EMBL" id="CAA6830909.1"/>
    </source>
</evidence>
<evidence type="ECO:0000256" key="6">
    <source>
        <dbReference type="HAMAP-Rule" id="MF_01871"/>
    </source>
</evidence>
<evidence type="ECO:0000256" key="2">
    <source>
        <dbReference type="ARBA" id="ARBA00022475"/>
    </source>
</evidence>
<keyword evidence="7" id="KW-0830">Ubiquinone</keyword>
<dbReference type="PANTHER" id="PTHR38344:SF1">
    <property type="entry name" value="INORGANIC CARBON TRANSPORTER SUBUNIT DABA-RELATED"/>
    <property type="match status" value="1"/>
</dbReference>
<dbReference type="GO" id="GO:0005886">
    <property type="term" value="C:plasma membrane"/>
    <property type="evidence" value="ECO:0007669"/>
    <property type="project" value="UniProtKB-SubCell"/>
</dbReference>
<keyword evidence="3 6" id="KW-0479">Metal-binding</keyword>
<feature type="binding site" evidence="6">
    <location>
        <position position="733"/>
    </location>
    <ligand>
        <name>Zn(2+)</name>
        <dbReference type="ChEBI" id="CHEBI:29105"/>
    </ligand>
</feature>
<dbReference type="GO" id="GO:0008270">
    <property type="term" value="F:zinc ion binding"/>
    <property type="evidence" value="ECO:0007669"/>
    <property type="project" value="UniProtKB-UniRule"/>
</dbReference>
<sequence>MSIELGLSLKIRSMIHMAAEPIAYFWPLRTFIHHNPLRGLEHLPFDEAVEEGRRLFHGEAYLSRSQYQEYLAGGKIDREALSNEIRVFTAEREAISGLNLEAWLLAMLTQTKRPAQQPIELCQASDIHTLLNGKELTFEEGIDNEHLRIQLRQKLLNKSTIYEAVDTLFGTRIADHLDDLVIKSCLDFFDEGQSAWAMPGRERGFFRAWRDLALHNLPILKRNRLIRQILRQSDTPEGIIAYVMNELKIPQELWMDYFSRKLSRLHGWVGFIRWRSSAKHYHWNKEYPGDLVDFMAIRLTLALALLNSRKQQHPLNTRVALAAAIEDQLEEIYLRFELHGGHIQPTMVHQVELAIARNDPTEIVEVFRAYTSENRRLDTGRQTDQLKELARLAGEEDQLIKLTVAQVESLVGTLSACRKREGMMWLRAMEAKAMQNLLADITPGAPLESSHRPFAQALFCIDTRSEPIRRHLENIGDYQTFGIAGFFGVPVSFMEHGKGSEVHLCPVILTPTNVVLEIAASGVQEDPALAILEKAVHGLKESVLTPFVTVEAVGFLFGIQMIGKTVAPRAYDDWHKRFDTERLQTHLLLDKLSREQADSIVRTVQRAVIVKAVQNELGLEPEKITDTVIRELRELALENSTDFDECLNSLCIDKATLKAFISRLQTDYLINTSSAHSQLEQLGRIGFTLDEQTNYVSQALKSIGLTKLFSRFVLLVGHGSKSANNPYESALDCGACGGNHGRVSSRVLAQMANKPVIRERLKKQGLDIPDDTWFLPALHNTTTDKIDLFDLELLPPAHLVYLDRLRKGLTAASRLCAQERIPTLGLGFYSSCDSSTASACAERNAVDWSQVRPEWGLSRNAYFIIGTRNLTRQTSLNSRAFLHSYDYRVDPKRRLLENILTGPLVVGQWINMEHYFSTVDNQHYGSGSKVNHNVAGRFGVMTGNISDLRTGLPSQTVLKNGKPYHEPVRLMALIEAPFEHAKRAVEVVASVKRLVKNSWIRLLIFDPETHRVHLFENGDWQVYRQLNSNKTIDLEEL</sequence>
<dbReference type="AlphaFoldDB" id="A0A6S6UFM4"/>
<evidence type="ECO:0000256" key="4">
    <source>
        <dbReference type="ARBA" id="ARBA00022833"/>
    </source>
</evidence>
<dbReference type="EMBL" id="CACVAT010000648">
    <property type="protein sequence ID" value="CAA6830909.1"/>
    <property type="molecule type" value="Genomic_DNA"/>
</dbReference>
<gene>
    <name evidence="6" type="primary">dabA</name>
    <name evidence="7" type="ORF">HELGO_WM27474</name>
</gene>
<evidence type="ECO:0000256" key="5">
    <source>
        <dbReference type="ARBA" id="ARBA00023136"/>
    </source>
</evidence>
<comment type="function">
    <text evidence="6">Part of an energy-coupled inorganic carbon pump.</text>
</comment>
<dbReference type="Pfam" id="PF10070">
    <property type="entry name" value="DabA"/>
    <property type="match status" value="1"/>
</dbReference>
<comment type="subcellular location">
    <subcellularLocation>
        <location evidence="6">Cell membrane</location>
        <topology evidence="6">Peripheral membrane protein</topology>
    </subcellularLocation>
</comment>
<keyword evidence="2 6" id="KW-1003">Cell membrane</keyword>
<comment type="cofactor">
    <cofactor evidence="6">
        <name>Zn(2+)</name>
        <dbReference type="ChEBI" id="CHEBI:29105"/>
    </cofactor>
</comment>
<comment type="similarity">
    <text evidence="6">Belongs to the inorganic carbon transporter (TC 9.A.2) DabA family.</text>
</comment>
<reference evidence="7" key="1">
    <citation type="submission" date="2020-01" db="EMBL/GenBank/DDBJ databases">
        <authorList>
            <person name="Meier V. D."/>
            <person name="Meier V D."/>
        </authorList>
    </citation>
    <scope>NUCLEOTIDE SEQUENCE</scope>
    <source>
        <strain evidence="7">HLG_WM_MAG_09</strain>
    </source>
</reference>
<organism evidence="7">
    <name type="scientific">uncultured Thiotrichaceae bacterium</name>
    <dbReference type="NCBI Taxonomy" id="298394"/>
    <lineage>
        <taxon>Bacteria</taxon>
        <taxon>Pseudomonadati</taxon>
        <taxon>Pseudomonadota</taxon>
        <taxon>Gammaproteobacteria</taxon>
        <taxon>Thiotrichales</taxon>
        <taxon>Thiotrichaceae</taxon>
        <taxon>environmental samples</taxon>
    </lineage>
</organism>
<feature type="binding site" evidence="6">
    <location>
        <position position="462"/>
    </location>
    <ligand>
        <name>Zn(2+)</name>
        <dbReference type="ChEBI" id="CHEBI:29105"/>
    </ligand>
</feature>
<comment type="subunit">
    <text evidence="6">Forms a complex with DabB.</text>
</comment>
<evidence type="ECO:0000256" key="1">
    <source>
        <dbReference type="ARBA" id="ARBA00022448"/>
    </source>
</evidence>
<name>A0A6S6UFM4_9GAMM</name>
<keyword evidence="5 6" id="KW-0472">Membrane</keyword>
<proteinExistence type="inferred from homology"/>
<feature type="binding site" evidence="6">
    <location>
        <position position="718"/>
    </location>
    <ligand>
        <name>Zn(2+)</name>
        <dbReference type="ChEBI" id="CHEBI:29105"/>
    </ligand>
</feature>
<dbReference type="InterPro" id="IPR018752">
    <property type="entry name" value="DabA"/>
</dbReference>
<evidence type="ECO:0000256" key="3">
    <source>
        <dbReference type="ARBA" id="ARBA00022723"/>
    </source>
</evidence>
<keyword evidence="1 6" id="KW-0813">Transport</keyword>
<feature type="binding site" evidence="6">
    <location>
        <position position="460"/>
    </location>
    <ligand>
        <name>Zn(2+)</name>
        <dbReference type="ChEBI" id="CHEBI:29105"/>
    </ligand>
</feature>
<keyword evidence="7" id="KW-0812">Transmembrane</keyword>
<dbReference type="HAMAP" id="MF_01871">
    <property type="entry name" value="DabA"/>
    <property type="match status" value="1"/>
</dbReference>
<protein>
    <recommendedName>
        <fullName evidence="6">Probable inorganic carbon transporter subunit DabA</fullName>
    </recommendedName>
</protein>
<keyword evidence="4 6" id="KW-0862">Zinc</keyword>